<dbReference type="EMBL" id="BQKK01000002">
    <property type="protein sequence ID" value="GJN42922.1"/>
    <property type="molecule type" value="Genomic_DNA"/>
</dbReference>
<dbReference type="InterPro" id="IPR036390">
    <property type="entry name" value="WH_DNA-bd_sf"/>
</dbReference>
<dbReference type="SUPFAM" id="SSF46785">
    <property type="entry name" value="Winged helix' DNA-binding domain"/>
    <property type="match status" value="1"/>
</dbReference>
<dbReference type="InterPro" id="IPR029016">
    <property type="entry name" value="GAF-like_dom_sf"/>
</dbReference>
<dbReference type="PANTHER" id="PTHR30136:SF24">
    <property type="entry name" value="HTH-TYPE TRANSCRIPTIONAL REPRESSOR ALLR"/>
    <property type="match status" value="1"/>
</dbReference>
<keyword evidence="1" id="KW-0805">Transcription regulation</keyword>
<dbReference type="SUPFAM" id="SSF55781">
    <property type="entry name" value="GAF domain-like"/>
    <property type="match status" value="1"/>
</dbReference>
<keyword evidence="3" id="KW-0804">Transcription</keyword>
<dbReference type="GO" id="GO:0003677">
    <property type="term" value="F:DNA binding"/>
    <property type="evidence" value="ECO:0007669"/>
    <property type="project" value="UniProtKB-KW"/>
</dbReference>
<evidence type="ECO:0000313" key="7">
    <source>
        <dbReference type="Proteomes" id="UP001054925"/>
    </source>
</evidence>
<dbReference type="Pfam" id="PF09339">
    <property type="entry name" value="HTH_IclR"/>
    <property type="match status" value="1"/>
</dbReference>
<sequence>MSERRQYAASDKTLIVLQAAIKYERFTEIVRATGFAKATVHRILKSLLEFGFVAVSESGEYFAGPASLQLAGETFRNIDISKIAAPHLKVLSAKMGYTAHVGALNQFEAIYITKQSGSTPYSIPSGVGQRMFLHSTAIGKCLLSGFGSEALADYFSIADLAPKTPNTIIDSAKLRETLAQVRLDGYSVDDEENVPGIRCIGAPIFDHSGNISHAISMTSLALENSIEEVRAFAPVITDIASAISEDLGAPKMARAEWSRRKLT</sequence>
<dbReference type="Gene3D" id="1.10.10.10">
    <property type="entry name" value="Winged helix-like DNA-binding domain superfamily/Winged helix DNA-binding domain"/>
    <property type="match status" value="1"/>
</dbReference>
<dbReference type="InterPro" id="IPR014757">
    <property type="entry name" value="Tscrpt_reg_IclR_C"/>
</dbReference>
<accession>A0AAV5G852</accession>
<proteinExistence type="predicted"/>
<feature type="domain" description="HTH iclR-type" evidence="4">
    <location>
        <begin position="7"/>
        <end position="65"/>
    </location>
</feature>
<evidence type="ECO:0000256" key="3">
    <source>
        <dbReference type="ARBA" id="ARBA00023163"/>
    </source>
</evidence>
<dbReference type="Gene3D" id="3.30.450.40">
    <property type="match status" value="1"/>
</dbReference>
<gene>
    <name evidence="6" type="ORF">CAT723_14010</name>
</gene>
<reference evidence="6" key="1">
    <citation type="submission" date="2021-12" db="EMBL/GenBank/DDBJ databases">
        <title>Draft genome sequence of Corynebacterium ammoniagenes strain T-723.</title>
        <authorList>
            <person name="Matsuzawa M."/>
            <person name="Hiratani M."/>
            <person name="Abe I."/>
            <person name="Tsuji Y."/>
            <person name="Nakamura J."/>
        </authorList>
    </citation>
    <scope>NUCLEOTIDE SEQUENCE</scope>
    <source>
        <strain evidence="6">T-723</strain>
    </source>
</reference>
<dbReference type="PANTHER" id="PTHR30136">
    <property type="entry name" value="HELIX-TURN-HELIX TRANSCRIPTIONAL REGULATOR, ICLR FAMILY"/>
    <property type="match status" value="1"/>
</dbReference>
<dbReference type="GO" id="GO:0045892">
    <property type="term" value="P:negative regulation of DNA-templated transcription"/>
    <property type="evidence" value="ECO:0007669"/>
    <property type="project" value="TreeGrafter"/>
</dbReference>
<dbReference type="SMART" id="SM00346">
    <property type="entry name" value="HTH_ICLR"/>
    <property type="match status" value="1"/>
</dbReference>
<evidence type="ECO:0000259" key="4">
    <source>
        <dbReference type="PROSITE" id="PS51077"/>
    </source>
</evidence>
<comment type="caution">
    <text evidence="6">The sequence shown here is derived from an EMBL/GenBank/DDBJ whole genome shotgun (WGS) entry which is preliminary data.</text>
</comment>
<organism evidence="6 7">
    <name type="scientific">Corynebacterium ammoniagenes</name>
    <name type="common">Brevibacterium ammoniagenes</name>
    <dbReference type="NCBI Taxonomy" id="1697"/>
    <lineage>
        <taxon>Bacteria</taxon>
        <taxon>Bacillati</taxon>
        <taxon>Actinomycetota</taxon>
        <taxon>Actinomycetes</taxon>
        <taxon>Mycobacteriales</taxon>
        <taxon>Corynebacteriaceae</taxon>
        <taxon>Corynebacterium</taxon>
    </lineage>
</organism>
<evidence type="ECO:0000313" key="6">
    <source>
        <dbReference type="EMBL" id="GJN42922.1"/>
    </source>
</evidence>
<dbReference type="InterPro" id="IPR005471">
    <property type="entry name" value="Tscrpt_reg_IclR_N"/>
</dbReference>
<feature type="domain" description="IclR-ED" evidence="5">
    <location>
        <begin position="66"/>
        <end position="249"/>
    </location>
</feature>
<evidence type="ECO:0000259" key="5">
    <source>
        <dbReference type="PROSITE" id="PS51078"/>
    </source>
</evidence>
<keyword evidence="2" id="KW-0238">DNA-binding</keyword>
<dbReference type="Proteomes" id="UP001054925">
    <property type="component" value="Unassembled WGS sequence"/>
</dbReference>
<dbReference type="InterPro" id="IPR050707">
    <property type="entry name" value="HTH_MetabolicPath_Reg"/>
</dbReference>
<dbReference type="PROSITE" id="PS51077">
    <property type="entry name" value="HTH_ICLR"/>
    <property type="match status" value="1"/>
</dbReference>
<dbReference type="InterPro" id="IPR036388">
    <property type="entry name" value="WH-like_DNA-bd_sf"/>
</dbReference>
<dbReference type="AlphaFoldDB" id="A0AAV5G852"/>
<evidence type="ECO:0000256" key="1">
    <source>
        <dbReference type="ARBA" id="ARBA00023015"/>
    </source>
</evidence>
<dbReference type="Pfam" id="PF01614">
    <property type="entry name" value="IclR_C"/>
    <property type="match status" value="1"/>
</dbReference>
<dbReference type="RefSeq" id="WP_236163800.1">
    <property type="nucleotide sequence ID" value="NZ_BQKK01000002.1"/>
</dbReference>
<name>A0AAV5G852_CORAM</name>
<dbReference type="PROSITE" id="PS51078">
    <property type="entry name" value="ICLR_ED"/>
    <property type="match status" value="1"/>
</dbReference>
<protein>
    <submittedName>
        <fullName evidence="6">IclR family transcriptional regulator</fullName>
    </submittedName>
</protein>
<evidence type="ECO:0000256" key="2">
    <source>
        <dbReference type="ARBA" id="ARBA00023125"/>
    </source>
</evidence>
<dbReference type="GO" id="GO:0003700">
    <property type="term" value="F:DNA-binding transcription factor activity"/>
    <property type="evidence" value="ECO:0007669"/>
    <property type="project" value="TreeGrafter"/>
</dbReference>